<dbReference type="Pfam" id="PF01613">
    <property type="entry name" value="Flavin_Reduct"/>
    <property type="match status" value="1"/>
</dbReference>
<protein>
    <submittedName>
        <fullName evidence="5">Flavin reductase (DIM6/NTAB) family NADH-FMN oxidoreductase RutF</fullName>
    </submittedName>
</protein>
<sequence length="188" mass="20490">MPAASTRTAYPLADVHRLIEPGPVLLVSTHDGRRANLMTNGFNMPVAHGGLIALIVGPWDHSHAALEATGECVLAIPSVDLAERVVDVGNCSGRDVDKWERFGFTPVPAAEVAAPLVGECFANIECTVADDRLAADHHLWILRAERAWIDPPRRGAGEFHHRGDGTFSANAATLDLRHRMTKWRHLTD</sequence>
<name>A0A931DI30_9ACTN</name>
<dbReference type="SUPFAM" id="SSF50475">
    <property type="entry name" value="FMN-binding split barrel"/>
    <property type="match status" value="1"/>
</dbReference>
<evidence type="ECO:0000313" key="6">
    <source>
        <dbReference type="Proteomes" id="UP000614047"/>
    </source>
</evidence>
<evidence type="ECO:0000256" key="1">
    <source>
        <dbReference type="ARBA" id="ARBA00001917"/>
    </source>
</evidence>
<dbReference type="RefSeq" id="WP_197012907.1">
    <property type="nucleotide sequence ID" value="NZ_BAABES010000016.1"/>
</dbReference>
<evidence type="ECO:0000259" key="4">
    <source>
        <dbReference type="SMART" id="SM00903"/>
    </source>
</evidence>
<dbReference type="Proteomes" id="UP000614047">
    <property type="component" value="Unassembled WGS sequence"/>
</dbReference>
<dbReference type="InterPro" id="IPR012349">
    <property type="entry name" value="Split_barrel_FMN-bd"/>
</dbReference>
<dbReference type="SMART" id="SM00903">
    <property type="entry name" value="Flavin_Reduct"/>
    <property type="match status" value="1"/>
</dbReference>
<evidence type="ECO:0000256" key="3">
    <source>
        <dbReference type="ARBA" id="ARBA00038054"/>
    </source>
</evidence>
<comment type="caution">
    <text evidence="5">The sequence shown here is derived from an EMBL/GenBank/DDBJ whole genome shotgun (WGS) entry which is preliminary data.</text>
</comment>
<dbReference type="InterPro" id="IPR052174">
    <property type="entry name" value="Flavoredoxin"/>
</dbReference>
<dbReference type="Gene3D" id="2.30.110.10">
    <property type="entry name" value="Electron Transport, Fmn-binding Protein, Chain A"/>
    <property type="match status" value="1"/>
</dbReference>
<comment type="cofactor">
    <cofactor evidence="1">
        <name>FMN</name>
        <dbReference type="ChEBI" id="CHEBI:58210"/>
    </cofactor>
</comment>
<proteinExistence type="inferred from homology"/>
<keyword evidence="6" id="KW-1185">Reference proteome</keyword>
<dbReference type="AlphaFoldDB" id="A0A931DI30"/>
<feature type="domain" description="Flavin reductase like" evidence="4">
    <location>
        <begin position="17"/>
        <end position="166"/>
    </location>
</feature>
<organism evidence="5 6">
    <name type="scientific">Actinomadura viridis</name>
    <dbReference type="NCBI Taxonomy" id="58110"/>
    <lineage>
        <taxon>Bacteria</taxon>
        <taxon>Bacillati</taxon>
        <taxon>Actinomycetota</taxon>
        <taxon>Actinomycetes</taxon>
        <taxon>Streptosporangiales</taxon>
        <taxon>Thermomonosporaceae</taxon>
        <taxon>Actinomadura</taxon>
    </lineage>
</organism>
<dbReference type="GO" id="GO:0010181">
    <property type="term" value="F:FMN binding"/>
    <property type="evidence" value="ECO:0007669"/>
    <property type="project" value="InterPro"/>
</dbReference>
<evidence type="ECO:0000256" key="2">
    <source>
        <dbReference type="ARBA" id="ARBA00022630"/>
    </source>
</evidence>
<evidence type="ECO:0000313" key="5">
    <source>
        <dbReference type="EMBL" id="MBG6090445.1"/>
    </source>
</evidence>
<accession>A0A931DI30</accession>
<dbReference type="InterPro" id="IPR002563">
    <property type="entry name" value="Flavin_Rdtase-like_dom"/>
</dbReference>
<keyword evidence="2" id="KW-0285">Flavoprotein</keyword>
<dbReference type="EMBL" id="JADOUA010000001">
    <property type="protein sequence ID" value="MBG6090445.1"/>
    <property type="molecule type" value="Genomic_DNA"/>
</dbReference>
<dbReference type="GO" id="GO:0016646">
    <property type="term" value="F:oxidoreductase activity, acting on the CH-NH group of donors, NAD or NADP as acceptor"/>
    <property type="evidence" value="ECO:0007669"/>
    <property type="project" value="UniProtKB-ARBA"/>
</dbReference>
<reference evidence="5" key="1">
    <citation type="submission" date="2020-11" db="EMBL/GenBank/DDBJ databases">
        <title>Sequencing the genomes of 1000 actinobacteria strains.</title>
        <authorList>
            <person name="Klenk H.-P."/>
        </authorList>
    </citation>
    <scope>NUCLEOTIDE SEQUENCE</scope>
    <source>
        <strain evidence="5">DSM 43175</strain>
    </source>
</reference>
<comment type="similarity">
    <text evidence="3">Belongs to the flavoredoxin family.</text>
</comment>
<dbReference type="PANTHER" id="PTHR43567:SF1">
    <property type="entry name" value="FLAVOREDOXIN"/>
    <property type="match status" value="1"/>
</dbReference>
<gene>
    <name evidence="5" type="ORF">IW256_004558</name>
</gene>
<dbReference type="PANTHER" id="PTHR43567">
    <property type="entry name" value="FLAVOREDOXIN-RELATED-RELATED"/>
    <property type="match status" value="1"/>
</dbReference>